<keyword evidence="3" id="KW-1185">Reference proteome</keyword>
<evidence type="ECO:0000256" key="1">
    <source>
        <dbReference type="SAM" id="MobiDB-lite"/>
    </source>
</evidence>
<protein>
    <submittedName>
        <fullName evidence="2">Uncharacterized protein</fullName>
    </submittedName>
</protein>
<reference evidence="2 3" key="1">
    <citation type="journal article" date="2014" name="PLoS ONE">
        <title>Global Analysis of Gene Expression Profiles in Physic Nut (Jatropha curcas L.) Seedlings Exposed to Salt Stress.</title>
        <authorList>
            <person name="Zhang L."/>
            <person name="Zhang C."/>
            <person name="Wu P."/>
            <person name="Chen Y."/>
            <person name="Li M."/>
            <person name="Jiang H."/>
            <person name="Wu G."/>
        </authorList>
    </citation>
    <scope>NUCLEOTIDE SEQUENCE [LARGE SCALE GENOMIC DNA]</scope>
    <source>
        <strain evidence="3">cv. GZQX0401</strain>
        <tissue evidence="2">Young leaves</tissue>
    </source>
</reference>
<gene>
    <name evidence="2" type="ORF">JCGZ_19438</name>
</gene>
<sequence length="92" mass="10314">MAGIISSSRDEDVQVLHDQSGDENFEDIDSGASEAKDRKENIRIANIPFDVDEGELLDICFMYSIVPKYKLIRPSGNIRVTEPLDEDSIIDV</sequence>
<dbReference type="Proteomes" id="UP000027138">
    <property type="component" value="Unassembled WGS sequence"/>
</dbReference>
<dbReference type="AlphaFoldDB" id="A0A067K2M8"/>
<accession>A0A067K2M8</accession>
<name>A0A067K2M8_JATCU</name>
<proteinExistence type="predicted"/>
<evidence type="ECO:0000313" key="3">
    <source>
        <dbReference type="Proteomes" id="UP000027138"/>
    </source>
</evidence>
<organism evidence="2 3">
    <name type="scientific">Jatropha curcas</name>
    <name type="common">Barbados nut</name>
    <dbReference type="NCBI Taxonomy" id="180498"/>
    <lineage>
        <taxon>Eukaryota</taxon>
        <taxon>Viridiplantae</taxon>
        <taxon>Streptophyta</taxon>
        <taxon>Embryophyta</taxon>
        <taxon>Tracheophyta</taxon>
        <taxon>Spermatophyta</taxon>
        <taxon>Magnoliopsida</taxon>
        <taxon>eudicotyledons</taxon>
        <taxon>Gunneridae</taxon>
        <taxon>Pentapetalae</taxon>
        <taxon>rosids</taxon>
        <taxon>fabids</taxon>
        <taxon>Malpighiales</taxon>
        <taxon>Euphorbiaceae</taxon>
        <taxon>Crotonoideae</taxon>
        <taxon>Jatropheae</taxon>
        <taxon>Jatropha</taxon>
    </lineage>
</organism>
<feature type="region of interest" description="Disordered" evidence="1">
    <location>
        <begin position="1"/>
        <end position="34"/>
    </location>
</feature>
<evidence type="ECO:0000313" key="2">
    <source>
        <dbReference type="EMBL" id="KDP29273.1"/>
    </source>
</evidence>
<dbReference type="EMBL" id="KK914760">
    <property type="protein sequence ID" value="KDP29273.1"/>
    <property type="molecule type" value="Genomic_DNA"/>
</dbReference>